<name>A0A2I0ACF6_9ASPA</name>
<keyword evidence="2" id="KW-1185">Reference proteome</keyword>
<gene>
    <name evidence="1" type="ORF">AXF42_Ash009958</name>
</gene>
<evidence type="ECO:0000313" key="2">
    <source>
        <dbReference type="Proteomes" id="UP000236161"/>
    </source>
</evidence>
<proteinExistence type="predicted"/>
<dbReference type="EMBL" id="KZ451999">
    <property type="protein sequence ID" value="PKA53228.1"/>
    <property type="molecule type" value="Genomic_DNA"/>
</dbReference>
<organism evidence="1 2">
    <name type="scientific">Apostasia shenzhenica</name>
    <dbReference type="NCBI Taxonomy" id="1088818"/>
    <lineage>
        <taxon>Eukaryota</taxon>
        <taxon>Viridiplantae</taxon>
        <taxon>Streptophyta</taxon>
        <taxon>Embryophyta</taxon>
        <taxon>Tracheophyta</taxon>
        <taxon>Spermatophyta</taxon>
        <taxon>Magnoliopsida</taxon>
        <taxon>Liliopsida</taxon>
        <taxon>Asparagales</taxon>
        <taxon>Orchidaceae</taxon>
        <taxon>Apostasioideae</taxon>
        <taxon>Apostasia</taxon>
    </lineage>
</organism>
<evidence type="ECO:0000313" key="1">
    <source>
        <dbReference type="EMBL" id="PKA53228.1"/>
    </source>
</evidence>
<sequence length="76" mass="8781">MGGNPAAIRHTAVRRSNAERLHNVYLPRGHRGESCQRKIYLPEYRINWDSDELSLTLLNFVIHYTTEKGRSPQCSV</sequence>
<accession>A0A2I0ACF6</accession>
<reference evidence="1 2" key="1">
    <citation type="journal article" date="2017" name="Nature">
        <title>The Apostasia genome and the evolution of orchids.</title>
        <authorList>
            <person name="Zhang G.Q."/>
            <person name="Liu K.W."/>
            <person name="Li Z."/>
            <person name="Lohaus R."/>
            <person name="Hsiao Y.Y."/>
            <person name="Niu S.C."/>
            <person name="Wang J.Y."/>
            <person name="Lin Y.C."/>
            <person name="Xu Q."/>
            <person name="Chen L.J."/>
            <person name="Yoshida K."/>
            <person name="Fujiwara S."/>
            <person name="Wang Z.W."/>
            <person name="Zhang Y.Q."/>
            <person name="Mitsuda N."/>
            <person name="Wang M."/>
            <person name="Liu G.H."/>
            <person name="Pecoraro L."/>
            <person name="Huang H.X."/>
            <person name="Xiao X.J."/>
            <person name="Lin M."/>
            <person name="Wu X.Y."/>
            <person name="Wu W.L."/>
            <person name="Chen Y.Y."/>
            <person name="Chang S.B."/>
            <person name="Sakamoto S."/>
            <person name="Ohme-Takagi M."/>
            <person name="Yagi M."/>
            <person name="Zeng S.J."/>
            <person name="Shen C.Y."/>
            <person name="Yeh C.M."/>
            <person name="Luo Y.B."/>
            <person name="Tsai W.C."/>
            <person name="Van de Peer Y."/>
            <person name="Liu Z.J."/>
        </authorList>
    </citation>
    <scope>NUCLEOTIDE SEQUENCE [LARGE SCALE GENOMIC DNA]</scope>
    <source>
        <strain evidence="2">cv. Shenzhen</strain>
        <tissue evidence="1">Stem</tissue>
    </source>
</reference>
<dbReference type="Proteomes" id="UP000236161">
    <property type="component" value="Unassembled WGS sequence"/>
</dbReference>
<dbReference type="AlphaFoldDB" id="A0A2I0ACF6"/>
<protein>
    <submittedName>
        <fullName evidence="1">Uncharacterized protein</fullName>
    </submittedName>
</protein>